<protein>
    <recommendedName>
        <fullName evidence="3">Guanylate cyclase domain-containing protein</fullName>
    </recommendedName>
</protein>
<organism evidence="1 2">
    <name type="scientific">Streptomyces tuirus</name>
    <dbReference type="NCBI Taxonomy" id="68278"/>
    <lineage>
        <taxon>Bacteria</taxon>
        <taxon>Bacillati</taxon>
        <taxon>Actinomycetota</taxon>
        <taxon>Actinomycetes</taxon>
        <taxon>Kitasatosporales</taxon>
        <taxon>Streptomycetaceae</taxon>
        <taxon>Streptomyces</taxon>
    </lineage>
</organism>
<accession>A0A7G1NGE7</accession>
<dbReference type="Gene3D" id="3.30.70.1230">
    <property type="entry name" value="Nucleotide cyclase"/>
    <property type="match status" value="1"/>
</dbReference>
<evidence type="ECO:0000313" key="1">
    <source>
        <dbReference type="EMBL" id="BCL21861.1"/>
    </source>
</evidence>
<reference evidence="1 2" key="1">
    <citation type="journal article" date="2014" name="Int. J. Syst. Evol. Microbiol.">
        <title>Complete genome sequence of Corynebacterium casei LMG S-19264T (=DSM 44701T), isolated from a smear-ripened cheese.</title>
        <authorList>
            <consortium name="US DOE Joint Genome Institute (JGI-PGF)"/>
            <person name="Walter F."/>
            <person name="Albersmeier A."/>
            <person name="Kalinowski J."/>
            <person name="Ruckert C."/>
        </authorList>
    </citation>
    <scope>NUCLEOTIDE SEQUENCE [LARGE SCALE GENOMIC DNA]</scope>
    <source>
        <strain evidence="1 2">JCM 4255</strain>
    </source>
</reference>
<name>A0A7G1NGE7_9ACTN</name>
<dbReference type="Proteomes" id="UP000516373">
    <property type="component" value="Chromosome"/>
</dbReference>
<evidence type="ECO:0000313" key="2">
    <source>
        <dbReference type="Proteomes" id="UP000516373"/>
    </source>
</evidence>
<dbReference type="InterPro" id="IPR029787">
    <property type="entry name" value="Nucleotide_cyclase"/>
</dbReference>
<dbReference type="KEGG" id="stui:GCM10017668_37040"/>
<dbReference type="RefSeq" id="WP_190901142.1">
    <property type="nucleotide sequence ID" value="NZ_AP023439.1"/>
</dbReference>
<dbReference type="EMBL" id="AP023439">
    <property type="protein sequence ID" value="BCL21861.1"/>
    <property type="molecule type" value="Genomic_DNA"/>
</dbReference>
<proteinExistence type="predicted"/>
<dbReference type="SUPFAM" id="SSF55073">
    <property type="entry name" value="Nucleotide cyclase"/>
    <property type="match status" value="1"/>
</dbReference>
<dbReference type="AlphaFoldDB" id="A0A7G1NGE7"/>
<evidence type="ECO:0008006" key="3">
    <source>
        <dbReference type="Google" id="ProtNLM"/>
    </source>
</evidence>
<sequence>MASDLNLDELLADLSAKTKEEISSTPEVVTQDSVDVASLPIKARKWIKLPSIVAVMVDLKSSTKLGTGKWAASTASIYEASTGGVVKVLNNFDADFIQIQGDGAFGLFWGERRFERALCAGITVKTFSVDLGDQLEARWPNMPTTGFKVGVACSPILVKRIGTPRNPAQQEPVWAGKAVNYAAKCAQSADRHEMIVAGSVWDRVEKNDYLSISCPCNDGPSSGIWETVDVDRLPDGDPEASGRKLKVGWCKVHGQAYCEAVLAGNKRRQDVDGVRSELQRSLMRDAIFSKAQTERAMRDARRRGLK</sequence>
<gene>
    <name evidence="1" type="ORF">GCM10017668_37040</name>
</gene>